<organism evidence="1 2">
    <name type="scientific">Streptococcus suis</name>
    <dbReference type="NCBI Taxonomy" id="1307"/>
    <lineage>
        <taxon>Bacteria</taxon>
        <taxon>Bacillati</taxon>
        <taxon>Bacillota</taxon>
        <taxon>Bacilli</taxon>
        <taxon>Lactobacillales</taxon>
        <taxon>Streptococcaceae</taxon>
        <taxon>Streptococcus</taxon>
    </lineage>
</organism>
<evidence type="ECO:0000313" key="1">
    <source>
        <dbReference type="EMBL" id="CYW10488.1"/>
    </source>
</evidence>
<dbReference type="EMBL" id="FIIX01000026">
    <property type="protein sequence ID" value="CYW10488.1"/>
    <property type="molecule type" value="Genomic_DNA"/>
</dbReference>
<dbReference type="Proteomes" id="UP000073388">
    <property type="component" value="Unassembled WGS sequence"/>
</dbReference>
<reference evidence="1 2" key="1">
    <citation type="submission" date="2016-02" db="EMBL/GenBank/DDBJ databases">
        <authorList>
            <consortium name="Pathogen Informatics"/>
        </authorList>
    </citation>
    <scope>NUCLEOTIDE SEQUENCE [LARGE SCALE GENOMIC DNA]</scope>
    <source>
        <strain evidence="1 2">LSS99</strain>
    </source>
</reference>
<protein>
    <submittedName>
        <fullName evidence="1">Uncharacterized protein</fullName>
    </submittedName>
</protein>
<gene>
    <name evidence="1" type="ORF">ERS132461_01297</name>
</gene>
<name>A0A0Z8MK43_STRSU</name>
<proteinExistence type="predicted"/>
<sequence>MGKFYLPQHHEMMDLAKARSELPMTTSRKQAMNDLADMVMAACIRADSTSYSRCCYCHKSTNGEGCSHCKYI</sequence>
<dbReference type="AlphaFoldDB" id="A0A0Z8MK43"/>
<evidence type="ECO:0000313" key="2">
    <source>
        <dbReference type="Proteomes" id="UP000073388"/>
    </source>
</evidence>
<accession>A0A0Z8MK43</accession>